<dbReference type="InterPro" id="IPR011765">
    <property type="entry name" value="Pept_M16_N"/>
</dbReference>
<dbReference type="KEGG" id="fli:Fleli_2409"/>
<name>I4ALE1_BERLS</name>
<evidence type="ECO:0000313" key="5">
    <source>
        <dbReference type="Proteomes" id="UP000006054"/>
    </source>
</evidence>
<dbReference type="AlphaFoldDB" id="I4ALE1"/>
<dbReference type="RefSeq" id="WP_014798213.1">
    <property type="nucleotide sequence ID" value="NC_018018.1"/>
</dbReference>
<proteinExistence type="predicted"/>
<evidence type="ECO:0000259" key="2">
    <source>
        <dbReference type="Pfam" id="PF00675"/>
    </source>
</evidence>
<dbReference type="InterPro" id="IPR011249">
    <property type="entry name" value="Metalloenz_LuxS/M16"/>
</dbReference>
<sequence precursor="true">MKNKFILSIVLSMAFLFTQCTLVPSGSTSKLDRSKAPKAGEARKVEIANSKSFTLDNGLEVFVVENHKIPQVSYSLVVDYDPIMEGKRVGMLNMFGSMLRRGTETRSKEKLDEEIDFMGANLITYSRGVYASSLKRHSDNLLSIFSDVLYNPSFSEEELTKVRNESLSNLQSLPSSPDEIASNVVAKVNYGNNHPYGEVETEATLNTVKNEDLKDFHQTYFRPNVSYLAIVGDITLEEAKKQAEKYFAKWEKKEVPTIKYDAPKTVEKPQVAISNRAGAVQTVINVTYPVFYPLNSDDYVAARLMNGILGNSGFGARLIQNLREDKAYTYGAYSSLNPDDISSSFKMSASVRNEVTDSAVVQFLYELKRIKDEPVTQVELDRVKASAIGSFVRSLESPQTVANFAINIARYDLPSDFYSNYIQKINALTVQDIQNAAKKYIKPENITIVAVGDQSILIEKLAPFGNIQVYDAFGEMAAQADQRILIGMTADKVIQNYIDKIGGKKWNEVTSMEKAQTMSIAGMQMEQKIYVQNQQKVALEVPKMGMKQIYDGKKAYLVMQGNKQELPAEQANSIKEQTFINPYSQYDKSNGYTIELVGAQVVEDKSVFEIKITHKDYGERLQYFDPKTGLLLKEVSPEGEMTIKDYRKVGTTNLLVPYKMEGNSPQGAYKIDVQEVEFNPTIDAKVFIVE</sequence>
<reference evidence="5" key="1">
    <citation type="submission" date="2012-06" db="EMBL/GenBank/DDBJ databases">
        <title>The complete genome of Flexibacter litoralis DSM 6794.</title>
        <authorList>
            <person name="Lucas S."/>
            <person name="Copeland A."/>
            <person name="Lapidus A."/>
            <person name="Glavina del Rio T."/>
            <person name="Dalin E."/>
            <person name="Tice H."/>
            <person name="Bruce D."/>
            <person name="Goodwin L."/>
            <person name="Pitluck S."/>
            <person name="Peters L."/>
            <person name="Ovchinnikova G."/>
            <person name="Lu M."/>
            <person name="Kyrpides N."/>
            <person name="Mavromatis K."/>
            <person name="Ivanova N."/>
            <person name="Brettin T."/>
            <person name="Detter J.C."/>
            <person name="Han C."/>
            <person name="Larimer F."/>
            <person name="Land M."/>
            <person name="Hauser L."/>
            <person name="Markowitz V."/>
            <person name="Cheng J.-F."/>
            <person name="Hugenholtz P."/>
            <person name="Woyke T."/>
            <person name="Wu D."/>
            <person name="Spring S."/>
            <person name="Lang E."/>
            <person name="Kopitz M."/>
            <person name="Brambilla E."/>
            <person name="Klenk H.-P."/>
            <person name="Eisen J.A."/>
        </authorList>
    </citation>
    <scope>NUCLEOTIDE SEQUENCE [LARGE SCALE GENOMIC DNA]</scope>
    <source>
        <strain evidence="5">ATCC 23117 / DSM 6794 / NBRC 15988 / NCIMB 1366 / Sio-4</strain>
    </source>
</reference>
<dbReference type="Gene3D" id="3.30.830.10">
    <property type="entry name" value="Metalloenzyme, LuxS/M16 peptidase-like"/>
    <property type="match status" value="2"/>
</dbReference>
<dbReference type="eggNOG" id="COG0612">
    <property type="taxonomic scope" value="Bacteria"/>
</dbReference>
<accession>I4ALE1</accession>
<dbReference type="PANTHER" id="PTHR11851">
    <property type="entry name" value="METALLOPROTEASE"/>
    <property type="match status" value="1"/>
</dbReference>
<gene>
    <name evidence="4" type="ordered locus">Fleli_2409</name>
</gene>
<feature type="chain" id="PRO_5003685861" evidence="1">
    <location>
        <begin position="23"/>
        <end position="690"/>
    </location>
</feature>
<dbReference type="OrthoDB" id="9811314at2"/>
<dbReference type="STRING" id="880071.Fleli_2409"/>
<feature type="domain" description="Peptidase M16 N-terminal" evidence="2">
    <location>
        <begin position="63"/>
        <end position="191"/>
    </location>
</feature>
<dbReference type="Proteomes" id="UP000006054">
    <property type="component" value="Chromosome"/>
</dbReference>
<dbReference type="EMBL" id="CP003345">
    <property type="protein sequence ID" value="AFM04776.1"/>
    <property type="molecule type" value="Genomic_DNA"/>
</dbReference>
<dbReference type="SUPFAM" id="SSF63411">
    <property type="entry name" value="LuxS/MPP-like metallohydrolase"/>
    <property type="match status" value="2"/>
</dbReference>
<dbReference type="HOGENOM" id="CLU_009902_6_1_10"/>
<feature type="signal peptide" evidence="1">
    <location>
        <begin position="1"/>
        <end position="22"/>
    </location>
</feature>
<dbReference type="Pfam" id="PF00675">
    <property type="entry name" value="Peptidase_M16"/>
    <property type="match status" value="1"/>
</dbReference>
<dbReference type="Gene3D" id="2.50.20.10">
    <property type="entry name" value="Lipoprotein localisation LolA/LolB/LppX"/>
    <property type="match status" value="1"/>
</dbReference>
<organism evidence="4 5">
    <name type="scientific">Bernardetia litoralis (strain ATCC 23117 / DSM 6794 / NBRC 15988 / NCIMB 1366 / Fx l1 / Sio-4)</name>
    <name type="common">Flexibacter litoralis</name>
    <dbReference type="NCBI Taxonomy" id="880071"/>
    <lineage>
        <taxon>Bacteria</taxon>
        <taxon>Pseudomonadati</taxon>
        <taxon>Bacteroidota</taxon>
        <taxon>Cytophagia</taxon>
        <taxon>Cytophagales</taxon>
        <taxon>Bernardetiaceae</taxon>
        <taxon>Bernardetia</taxon>
    </lineage>
</organism>
<feature type="domain" description="Peptidase M16 C-terminal" evidence="3">
    <location>
        <begin position="209"/>
        <end position="385"/>
    </location>
</feature>
<evidence type="ECO:0000313" key="4">
    <source>
        <dbReference type="EMBL" id="AFM04776.1"/>
    </source>
</evidence>
<dbReference type="Pfam" id="PF05193">
    <property type="entry name" value="Peptidase_M16_C"/>
    <property type="match status" value="1"/>
</dbReference>
<protein>
    <submittedName>
        <fullName evidence="4">Putative Zn-dependent peptidase</fullName>
    </submittedName>
</protein>
<evidence type="ECO:0000259" key="3">
    <source>
        <dbReference type="Pfam" id="PF05193"/>
    </source>
</evidence>
<keyword evidence="1" id="KW-0732">Signal</keyword>
<dbReference type="InterPro" id="IPR050361">
    <property type="entry name" value="MPP/UQCRC_Complex"/>
</dbReference>
<dbReference type="InterPro" id="IPR007863">
    <property type="entry name" value="Peptidase_M16_C"/>
</dbReference>
<keyword evidence="5" id="KW-1185">Reference proteome</keyword>
<evidence type="ECO:0000256" key="1">
    <source>
        <dbReference type="SAM" id="SignalP"/>
    </source>
</evidence>
<dbReference type="GO" id="GO:0046872">
    <property type="term" value="F:metal ion binding"/>
    <property type="evidence" value="ECO:0007669"/>
    <property type="project" value="InterPro"/>
</dbReference>